<dbReference type="InParanoid" id="A0A165FIS0"/>
<feature type="region of interest" description="Disordered" evidence="2">
    <location>
        <begin position="99"/>
        <end position="155"/>
    </location>
</feature>
<evidence type="ECO:0000313" key="4">
    <source>
        <dbReference type="Proteomes" id="UP000076632"/>
    </source>
</evidence>
<evidence type="ECO:0000313" key="3">
    <source>
        <dbReference type="EMBL" id="KZF21025.1"/>
    </source>
</evidence>
<gene>
    <name evidence="3" type="ORF">L228DRAFT_165084</name>
</gene>
<feature type="compositionally biased region" description="Polar residues" evidence="2">
    <location>
        <begin position="448"/>
        <end position="460"/>
    </location>
</feature>
<feature type="compositionally biased region" description="Low complexity" evidence="2">
    <location>
        <begin position="378"/>
        <end position="389"/>
    </location>
</feature>
<accession>A0A165FIS0</accession>
<feature type="compositionally biased region" description="Low complexity" evidence="2">
    <location>
        <begin position="287"/>
        <end position="296"/>
    </location>
</feature>
<sequence length="488" mass="54002">MEEHARIYKEKLAIEHENKVHGLESARNDLNRRISLLEEEIKKEKSVNQDKSGKVASLEAEMGSKIKEIVQLKQTMNQMQHQLNISSSGQLIQNPAEVEATKKGKSPIPNQNPAMHKTPQREIPYQKLFSDANKKDVPASATEQMEIPSGRKQENLFTAREKSLVESSQDLMPGLLGQIVRNNSPCGSGSKTPRKSAQVHNIRGSPGKFGEANPGNKNAGYDLGYQDRKDDQTPFQGAQVESINKRVSPSCAIDPHIPGLEPGSILRDEPQRYHIRSFEEFRKDTHSTPLTSPPSSDAGNEPSICADTPTPVTRSNRRKDLNIQDLGNDDHTELEENEEAAEDSIASKDLRECYRQRTLSTLSDFKRDNPEAWSSSGKAAKPTTPNPAAVSPISANQRKPMNKSQNGGRKRPAENEPEAISTPKRNRGSPHPRGTPQSTRGKPKDPRAQSQLSHWDSNVVASGVAASNNRRQPNRGRGGKMYGGKRKH</sequence>
<dbReference type="AlphaFoldDB" id="A0A165FIS0"/>
<reference evidence="3 4" key="1">
    <citation type="journal article" date="2016" name="Fungal Biol.">
        <title>The genome of Xylona heveae provides a window into fungal endophytism.</title>
        <authorList>
            <person name="Gazis R."/>
            <person name="Kuo A."/>
            <person name="Riley R."/>
            <person name="LaButti K."/>
            <person name="Lipzen A."/>
            <person name="Lin J."/>
            <person name="Amirebrahimi M."/>
            <person name="Hesse C.N."/>
            <person name="Spatafora J.W."/>
            <person name="Henrissat B."/>
            <person name="Hainaut M."/>
            <person name="Grigoriev I.V."/>
            <person name="Hibbett D.S."/>
        </authorList>
    </citation>
    <scope>NUCLEOTIDE SEQUENCE [LARGE SCALE GENOMIC DNA]</scope>
    <source>
        <strain evidence="3 4">TC161</strain>
    </source>
</reference>
<feature type="region of interest" description="Disordered" evidence="2">
    <location>
        <begin position="183"/>
        <end position="267"/>
    </location>
</feature>
<evidence type="ECO:0000256" key="1">
    <source>
        <dbReference type="SAM" id="Coils"/>
    </source>
</evidence>
<dbReference type="Proteomes" id="UP000076632">
    <property type="component" value="Unassembled WGS sequence"/>
</dbReference>
<feature type="compositionally biased region" description="Basic residues" evidence="2">
    <location>
        <begin position="472"/>
        <end position="488"/>
    </location>
</feature>
<feature type="compositionally biased region" description="Acidic residues" evidence="2">
    <location>
        <begin position="332"/>
        <end position="342"/>
    </location>
</feature>
<feature type="coiled-coil region" evidence="1">
    <location>
        <begin position="13"/>
        <end position="75"/>
    </location>
</feature>
<dbReference type="GeneID" id="28894554"/>
<name>A0A165FIS0_XYLHT</name>
<keyword evidence="4" id="KW-1185">Reference proteome</keyword>
<feature type="compositionally biased region" description="Polar residues" evidence="2">
    <location>
        <begin position="233"/>
        <end position="247"/>
    </location>
</feature>
<feature type="compositionally biased region" description="Basic and acidic residues" evidence="2">
    <location>
        <begin position="345"/>
        <end position="355"/>
    </location>
</feature>
<dbReference type="EMBL" id="KV407461">
    <property type="protein sequence ID" value="KZF21025.1"/>
    <property type="molecule type" value="Genomic_DNA"/>
</dbReference>
<feature type="region of interest" description="Disordered" evidence="2">
    <location>
        <begin position="279"/>
        <end position="488"/>
    </location>
</feature>
<proteinExistence type="predicted"/>
<dbReference type="RefSeq" id="XP_018186580.1">
    <property type="nucleotide sequence ID" value="XM_018329417.1"/>
</dbReference>
<protein>
    <submittedName>
        <fullName evidence="3">Uncharacterized protein</fullName>
    </submittedName>
</protein>
<organism evidence="3 4">
    <name type="scientific">Xylona heveae (strain CBS 132557 / TC161)</name>
    <dbReference type="NCBI Taxonomy" id="1328760"/>
    <lineage>
        <taxon>Eukaryota</taxon>
        <taxon>Fungi</taxon>
        <taxon>Dikarya</taxon>
        <taxon>Ascomycota</taxon>
        <taxon>Pezizomycotina</taxon>
        <taxon>Xylonomycetes</taxon>
        <taxon>Xylonales</taxon>
        <taxon>Xylonaceae</taxon>
        <taxon>Xylona</taxon>
    </lineage>
</organism>
<evidence type="ECO:0000256" key="2">
    <source>
        <dbReference type="SAM" id="MobiDB-lite"/>
    </source>
</evidence>
<feature type="compositionally biased region" description="Polar residues" evidence="2">
    <location>
        <begin position="393"/>
        <end position="407"/>
    </location>
</feature>
<keyword evidence="1" id="KW-0175">Coiled coil</keyword>